<evidence type="ECO:0000313" key="2">
    <source>
        <dbReference type="EMBL" id="KRZ01720.1"/>
    </source>
</evidence>
<name>A0A0V1GTP5_9BILA</name>
<keyword evidence="3" id="KW-1185">Reference proteome</keyword>
<accession>A0A0V1GTP5</accession>
<evidence type="ECO:0000256" key="1">
    <source>
        <dbReference type="SAM" id="MobiDB-lite"/>
    </source>
</evidence>
<organism evidence="2 3">
    <name type="scientific">Trichinella zimbabwensis</name>
    <dbReference type="NCBI Taxonomy" id="268475"/>
    <lineage>
        <taxon>Eukaryota</taxon>
        <taxon>Metazoa</taxon>
        <taxon>Ecdysozoa</taxon>
        <taxon>Nematoda</taxon>
        <taxon>Enoplea</taxon>
        <taxon>Dorylaimia</taxon>
        <taxon>Trichinellida</taxon>
        <taxon>Trichinellidae</taxon>
        <taxon>Trichinella</taxon>
    </lineage>
</organism>
<evidence type="ECO:0000313" key="3">
    <source>
        <dbReference type="Proteomes" id="UP000055024"/>
    </source>
</evidence>
<gene>
    <name evidence="2" type="ORF">T11_3718</name>
</gene>
<dbReference type="Proteomes" id="UP000055024">
    <property type="component" value="Unassembled WGS sequence"/>
</dbReference>
<protein>
    <recommendedName>
        <fullName evidence="4">MULE transposase domain-containing protein</fullName>
    </recommendedName>
</protein>
<dbReference type="AlphaFoldDB" id="A0A0V1GTP5"/>
<feature type="compositionally biased region" description="Low complexity" evidence="1">
    <location>
        <begin position="170"/>
        <end position="182"/>
    </location>
</feature>
<comment type="caution">
    <text evidence="2">The sequence shown here is derived from an EMBL/GenBank/DDBJ whole genome shotgun (WGS) entry which is preliminary data.</text>
</comment>
<evidence type="ECO:0008006" key="4">
    <source>
        <dbReference type="Google" id="ProtNLM"/>
    </source>
</evidence>
<feature type="region of interest" description="Disordered" evidence="1">
    <location>
        <begin position="169"/>
        <end position="203"/>
    </location>
</feature>
<reference evidence="2 3" key="1">
    <citation type="submission" date="2015-01" db="EMBL/GenBank/DDBJ databases">
        <title>Evolution of Trichinella species and genotypes.</title>
        <authorList>
            <person name="Korhonen P.K."/>
            <person name="Edoardo P."/>
            <person name="Giuseppe L.R."/>
            <person name="Gasser R.B."/>
        </authorList>
    </citation>
    <scope>NUCLEOTIDE SEQUENCE [LARGE SCALE GENOMIC DNA]</scope>
    <source>
        <strain evidence="2">ISS1029</strain>
    </source>
</reference>
<proteinExistence type="predicted"/>
<sequence length="316" mass="35670">MAWRITLLRLRSSYDVDSTSVNSLRIIANSVGGHTLRLRVNDRSEWGNSVRSTERNVALLHTQTACRCNVVPHEVPPKQHLMGKPPYPQNGVQKGYQSHKCDFGDTRVHDLQFIPACCFQLNHVFQDVPQGLRVPHDFFICQGYRRLSVHKFVAPHTTHRALHSQGFNLRGMTTTGKKGSSSTRRDDQLAAAINSPRRSTRRDDQLAAAINSPQRSTRHDYCVFGIGALIHVVPQWYQQLFTIHAFVAGKLVPAVYCVYTGKDIGTYGFIFQALINKAAVLRVNLNPQTKICDFEMALIPAIQGYFLNKEKSVSWD</sequence>
<dbReference type="EMBL" id="JYDP01000266">
    <property type="protein sequence ID" value="KRZ01720.1"/>
    <property type="molecule type" value="Genomic_DNA"/>
</dbReference>